<feature type="transmembrane region" description="Helical" evidence="1">
    <location>
        <begin position="45"/>
        <end position="66"/>
    </location>
</feature>
<proteinExistence type="predicted"/>
<organism evidence="2">
    <name type="scientific">marine metagenome</name>
    <dbReference type="NCBI Taxonomy" id="408172"/>
    <lineage>
        <taxon>unclassified sequences</taxon>
        <taxon>metagenomes</taxon>
        <taxon>ecological metagenomes</taxon>
    </lineage>
</organism>
<evidence type="ECO:0008006" key="3">
    <source>
        <dbReference type="Google" id="ProtNLM"/>
    </source>
</evidence>
<feature type="transmembrane region" description="Helical" evidence="1">
    <location>
        <begin position="96"/>
        <end position="119"/>
    </location>
</feature>
<feature type="transmembrane region" description="Helical" evidence="1">
    <location>
        <begin position="6"/>
        <end position="33"/>
    </location>
</feature>
<feature type="non-terminal residue" evidence="2">
    <location>
        <position position="203"/>
    </location>
</feature>
<sequence length="203" mass="21754">MDIFDNIGSVILATLRDLAPLVGLILFFQIVVIRKRLANWRRVSIGFIYVMIGLALFLIGLQSALFPLGETMARQLTDPEFLGLVEGVSGAWYDYFWVYVFAVAVGFGTTIAEPALIAVADKAGSVSGGTINPWGLRIAVAIGVSIGVTLGTFRIVTGIPLHWFIMAGYAIVIVQTIFASRSIIPLAYDSGGVTTSTVTVPLV</sequence>
<feature type="transmembrane region" description="Helical" evidence="1">
    <location>
        <begin position="161"/>
        <end position="179"/>
    </location>
</feature>
<evidence type="ECO:0000256" key="1">
    <source>
        <dbReference type="SAM" id="Phobius"/>
    </source>
</evidence>
<keyword evidence="1" id="KW-1133">Transmembrane helix</keyword>
<accession>A0A383DJG9</accession>
<reference evidence="2" key="1">
    <citation type="submission" date="2018-05" db="EMBL/GenBank/DDBJ databases">
        <authorList>
            <person name="Lanie J.A."/>
            <person name="Ng W.-L."/>
            <person name="Kazmierczak K.M."/>
            <person name="Andrzejewski T.M."/>
            <person name="Davidsen T.M."/>
            <person name="Wayne K.J."/>
            <person name="Tettelin H."/>
            <person name="Glass J.I."/>
            <person name="Rusch D."/>
            <person name="Podicherti R."/>
            <person name="Tsui H.-C.T."/>
            <person name="Winkler M.E."/>
        </authorList>
    </citation>
    <scope>NUCLEOTIDE SEQUENCE</scope>
</reference>
<gene>
    <name evidence="2" type="ORF">METZ01_LOCUS497318</name>
</gene>
<dbReference type="Pfam" id="PF07556">
    <property type="entry name" value="DUF1538"/>
    <property type="match status" value="1"/>
</dbReference>
<keyword evidence="1" id="KW-0812">Transmembrane</keyword>
<dbReference type="EMBL" id="UINC01217735">
    <property type="protein sequence ID" value="SVE44464.1"/>
    <property type="molecule type" value="Genomic_DNA"/>
</dbReference>
<dbReference type="AlphaFoldDB" id="A0A383DJG9"/>
<keyword evidence="1" id="KW-0472">Membrane</keyword>
<dbReference type="InterPro" id="IPR011435">
    <property type="entry name" value="UmpAB"/>
</dbReference>
<feature type="transmembrane region" description="Helical" evidence="1">
    <location>
        <begin position="131"/>
        <end position="155"/>
    </location>
</feature>
<protein>
    <recommendedName>
        <fullName evidence="3">DUF1538 domain-containing protein</fullName>
    </recommendedName>
</protein>
<name>A0A383DJG9_9ZZZZ</name>
<evidence type="ECO:0000313" key="2">
    <source>
        <dbReference type="EMBL" id="SVE44464.1"/>
    </source>
</evidence>